<dbReference type="EMBL" id="JATAAI010000007">
    <property type="protein sequence ID" value="KAK1744403.1"/>
    <property type="molecule type" value="Genomic_DNA"/>
</dbReference>
<keyword evidence="4" id="KW-1185">Reference proteome</keyword>
<evidence type="ECO:0008006" key="5">
    <source>
        <dbReference type="Google" id="ProtNLM"/>
    </source>
</evidence>
<evidence type="ECO:0000313" key="4">
    <source>
        <dbReference type="Proteomes" id="UP001224775"/>
    </source>
</evidence>
<dbReference type="Proteomes" id="UP001224775">
    <property type="component" value="Unassembled WGS sequence"/>
</dbReference>
<keyword evidence="2" id="KW-0732">Signal</keyword>
<organism evidence="3 4">
    <name type="scientific">Skeletonema marinoi</name>
    <dbReference type="NCBI Taxonomy" id="267567"/>
    <lineage>
        <taxon>Eukaryota</taxon>
        <taxon>Sar</taxon>
        <taxon>Stramenopiles</taxon>
        <taxon>Ochrophyta</taxon>
        <taxon>Bacillariophyta</taxon>
        <taxon>Coscinodiscophyceae</taxon>
        <taxon>Thalassiosirophycidae</taxon>
        <taxon>Thalassiosirales</taxon>
        <taxon>Skeletonemataceae</taxon>
        <taxon>Skeletonema</taxon>
        <taxon>Skeletonema marinoi-dohrnii complex</taxon>
    </lineage>
</organism>
<gene>
    <name evidence="3" type="ORF">QTG54_004936</name>
</gene>
<feature type="chain" id="PRO_5042043726" description="LTD domain-containing protein" evidence="2">
    <location>
        <begin position="19"/>
        <end position="727"/>
    </location>
</feature>
<dbReference type="AlphaFoldDB" id="A0AAD9DG65"/>
<feature type="compositionally biased region" description="Basic and acidic residues" evidence="1">
    <location>
        <begin position="21"/>
        <end position="30"/>
    </location>
</feature>
<dbReference type="InterPro" id="IPR014867">
    <property type="entry name" value="Spore_coat_CotH_CotH2/3/7"/>
</dbReference>
<feature type="signal peptide" evidence="2">
    <location>
        <begin position="1"/>
        <end position="18"/>
    </location>
</feature>
<comment type="caution">
    <text evidence="3">The sequence shown here is derived from an EMBL/GenBank/DDBJ whole genome shotgun (WGS) entry which is preliminary data.</text>
</comment>
<dbReference type="Pfam" id="PF08757">
    <property type="entry name" value="CotH"/>
    <property type="match status" value="1"/>
</dbReference>
<name>A0AAD9DG65_9STRA</name>
<evidence type="ECO:0000256" key="1">
    <source>
        <dbReference type="SAM" id="MobiDB-lite"/>
    </source>
</evidence>
<evidence type="ECO:0000313" key="3">
    <source>
        <dbReference type="EMBL" id="KAK1744403.1"/>
    </source>
</evidence>
<evidence type="ECO:0000256" key="2">
    <source>
        <dbReference type="SAM" id="SignalP"/>
    </source>
</evidence>
<feature type="region of interest" description="Disordered" evidence="1">
    <location>
        <begin position="21"/>
        <end position="45"/>
    </location>
</feature>
<proteinExistence type="predicted"/>
<reference evidence="3" key="1">
    <citation type="submission" date="2023-06" db="EMBL/GenBank/DDBJ databases">
        <title>Survivors Of The Sea: Transcriptome response of Skeletonema marinoi to long-term dormancy.</title>
        <authorList>
            <person name="Pinder M.I.M."/>
            <person name="Kourtchenko O."/>
            <person name="Robertson E.K."/>
            <person name="Larsson T."/>
            <person name="Maumus F."/>
            <person name="Osuna-Cruz C.M."/>
            <person name="Vancaester E."/>
            <person name="Stenow R."/>
            <person name="Vandepoele K."/>
            <person name="Ploug H."/>
            <person name="Bruchert V."/>
            <person name="Godhe A."/>
            <person name="Topel M."/>
        </authorList>
    </citation>
    <scope>NUCLEOTIDE SEQUENCE</scope>
    <source>
        <strain evidence="3">R05AC</strain>
    </source>
</reference>
<protein>
    <recommendedName>
        <fullName evidence="5">LTD domain-containing protein</fullName>
    </recommendedName>
</protein>
<accession>A0AAD9DG65</accession>
<sequence>MRLSASLTILLLPSIVNGRSTTEKRLREQSTTKGDNLFQKTTTTPTKLPPKNMVNTCLAPSTDSTLDPYDMSTVHELVIDFTGTPNENNWDFALMESWICWVGMNSPSFVPCIDDGSIGCVGEDGTIPDGLDPTYVTATITYDGVEDSGDETGVRYRGSSTFFQNINAFCGSNNLCECNCMEPTDYPGLGTLPAGCKFPLALSLDKRIGGVERMDLNNLSVGSHAHDALTRSMLNNVTPNNHRFSFVRVSIGPDTTGEFIDLGVYLNLEHLDSEFTERKTLSVDPFRYEGVMTFDESPASSCESLAGTYEPEGGEDNASCEESVATVRDLLSFLQSPEYEINTPEYVDSLDELVDLDNLLWHLAFFYLVGENDGNQHEAFLDTFHSHVNDDGYASGRLEWVASDLDRSFTVGTLGLTDVQFHNINEIIPALLQNENMMLRLEHHIRYLLEKEFNNEKFECRGLALKDLLVPELGSYFESGTYCYDEPLFGITPPGCEDQLAANNDKFQSVLNVIIDFVNDRRTYALGDWAALSMEEPVVSSVSHSPLRPSSVEEVTITANVEAAAGGSISSVTLYWRTRGGFDSVEMSLGDGIWSATLPPQAMLEIVEYYVEAVQTIEGEKSSTFQPPTAAQKPMIYAVGPPDGWVVGPWVVFNEVSGKAMDWIEIYNPTSNPINLAGYYLNKGGLPGEGFFFDPSFDDEYLIVAPMGFLVVYCGEVKQIYQLLRLS</sequence>